<dbReference type="Proteomes" id="UP000824241">
    <property type="component" value="Unassembled WGS sequence"/>
</dbReference>
<dbReference type="InterPro" id="IPR036388">
    <property type="entry name" value="WH-like_DNA-bd_sf"/>
</dbReference>
<sequence>MEELKQILRDRHIQVTQQRLEVLRVLRELNTHVTVEDVVAALKEKDITLTLASVYNILGIFEKKGLIMKIGAAGEPVIFDVNTFPHFHLCDSETREVEDYIDDGLMELLNRYFADHPIDGMKLERIDLNLIGHMDG</sequence>
<organism evidence="1 2">
    <name type="scientific">Candidatus Faecivivens stercoravium</name>
    <dbReference type="NCBI Taxonomy" id="2840803"/>
    <lineage>
        <taxon>Bacteria</taxon>
        <taxon>Bacillati</taxon>
        <taxon>Bacillota</taxon>
        <taxon>Clostridia</taxon>
        <taxon>Eubacteriales</taxon>
        <taxon>Oscillospiraceae</taxon>
        <taxon>Oscillospiraceae incertae sedis</taxon>
        <taxon>Candidatus Faecivivens</taxon>
    </lineage>
</organism>
<evidence type="ECO:0000313" key="1">
    <source>
        <dbReference type="EMBL" id="HIR61408.1"/>
    </source>
</evidence>
<proteinExistence type="predicted"/>
<dbReference type="GO" id="GO:0008270">
    <property type="term" value="F:zinc ion binding"/>
    <property type="evidence" value="ECO:0007669"/>
    <property type="project" value="TreeGrafter"/>
</dbReference>
<dbReference type="GO" id="GO:0045892">
    <property type="term" value="P:negative regulation of DNA-templated transcription"/>
    <property type="evidence" value="ECO:0007669"/>
    <property type="project" value="TreeGrafter"/>
</dbReference>
<dbReference type="Gene3D" id="1.10.10.10">
    <property type="entry name" value="Winged helix-like DNA-binding domain superfamily/Winged helix DNA-binding domain"/>
    <property type="match status" value="1"/>
</dbReference>
<dbReference type="PANTHER" id="PTHR33202">
    <property type="entry name" value="ZINC UPTAKE REGULATION PROTEIN"/>
    <property type="match status" value="1"/>
</dbReference>
<comment type="caution">
    <text evidence="1">The sequence shown here is derived from an EMBL/GenBank/DDBJ whole genome shotgun (WGS) entry which is preliminary data.</text>
</comment>
<evidence type="ECO:0000313" key="2">
    <source>
        <dbReference type="Proteomes" id="UP000824241"/>
    </source>
</evidence>
<reference evidence="1" key="2">
    <citation type="journal article" date="2021" name="PeerJ">
        <title>Extensive microbial diversity within the chicken gut microbiome revealed by metagenomics and culture.</title>
        <authorList>
            <person name="Gilroy R."/>
            <person name="Ravi A."/>
            <person name="Getino M."/>
            <person name="Pursley I."/>
            <person name="Horton D.L."/>
            <person name="Alikhan N.F."/>
            <person name="Baker D."/>
            <person name="Gharbi K."/>
            <person name="Hall N."/>
            <person name="Watson M."/>
            <person name="Adriaenssens E.M."/>
            <person name="Foster-Nyarko E."/>
            <person name="Jarju S."/>
            <person name="Secka A."/>
            <person name="Antonio M."/>
            <person name="Oren A."/>
            <person name="Chaudhuri R.R."/>
            <person name="La Ragione R."/>
            <person name="Hildebrand F."/>
            <person name="Pallen M.J."/>
        </authorList>
    </citation>
    <scope>NUCLEOTIDE SEQUENCE</scope>
    <source>
        <strain evidence="1">CHK189-12415</strain>
    </source>
</reference>
<dbReference type="GO" id="GO:0000976">
    <property type="term" value="F:transcription cis-regulatory region binding"/>
    <property type="evidence" value="ECO:0007669"/>
    <property type="project" value="TreeGrafter"/>
</dbReference>
<protein>
    <submittedName>
        <fullName evidence="1">Transcriptional repressor</fullName>
    </submittedName>
</protein>
<dbReference type="GO" id="GO:0003700">
    <property type="term" value="F:DNA-binding transcription factor activity"/>
    <property type="evidence" value="ECO:0007669"/>
    <property type="project" value="InterPro"/>
</dbReference>
<dbReference type="SUPFAM" id="SSF46785">
    <property type="entry name" value="Winged helix' DNA-binding domain"/>
    <property type="match status" value="1"/>
</dbReference>
<gene>
    <name evidence="1" type="ORF">IAB37_07550</name>
</gene>
<dbReference type="Pfam" id="PF01475">
    <property type="entry name" value="FUR"/>
    <property type="match status" value="1"/>
</dbReference>
<name>A0A9D1DYQ3_9FIRM</name>
<dbReference type="InterPro" id="IPR002481">
    <property type="entry name" value="FUR"/>
</dbReference>
<dbReference type="EMBL" id="DVHA01000244">
    <property type="protein sequence ID" value="HIR61408.1"/>
    <property type="molecule type" value="Genomic_DNA"/>
</dbReference>
<reference evidence="1" key="1">
    <citation type="submission" date="2020-10" db="EMBL/GenBank/DDBJ databases">
        <authorList>
            <person name="Gilroy R."/>
        </authorList>
    </citation>
    <scope>NUCLEOTIDE SEQUENCE</scope>
    <source>
        <strain evidence="1">CHK189-12415</strain>
    </source>
</reference>
<accession>A0A9D1DYQ3</accession>
<dbReference type="PANTHER" id="PTHR33202:SF7">
    <property type="entry name" value="FERRIC UPTAKE REGULATION PROTEIN"/>
    <property type="match status" value="1"/>
</dbReference>
<dbReference type="AlphaFoldDB" id="A0A9D1DYQ3"/>
<dbReference type="InterPro" id="IPR036390">
    <property type="entry name" value="WH_DNA-bd_sf"/>
</dbReference>
<dbReference type="GO" id="GO:1900376">
    <property type="term" value="P:regulation of secondary metabolite biosynthetic process"/>
    <property type="evidence" value="ECO:0007669"/>
    <property type="project" value="TreeGrafter"/>
</dbReference>